<dbReference type="Proteomes" id="UP000198935">
    <property type="component" value="Unassembled WGS sequence"/>
</dbReference>
<evidence type="ECO:0000256" key="1">
    <source>
        <dbReference type="ARBA" id="ARBA00008814"/>
    </source>
</evidence>
<sequence>MYTYRWLFIVLTIFISAVAGCGDSAISVDNSEYKENAVNNLEERSEDALVIHDFAGRQIDLPTAPTNIVALSNGDVDIIYALGGEVVGRPTSSSEIHVDAANEVEQIGTVHEIDLEKMTYVKPDVVLGNNPMSTKDIPIIESLGAQMVLTSANSIQEIKEQIQLYGQLLQKEEAAAALIIAIDEKLAGLEKQRAGRTPKVLLVYGAPGTYMAALPTSLSGDILEKAGGINIAADFPGLENYPQYAQLNGERIIEADPEYILLITHGNSESVKEGFIKEMKQNGAWNNLDAVINDRIEILPSDLFGSNPGTRVTEALDFLHDLLETAE</sequence>
<evidence type="ECO:0000313" key="3">
    <source>
        <dbReference type="EMBL" id="SDZ23914.1"/>
    </source>
</evidence>
<dbReference type="PROSITE" id="PS50983">
    <property type="entry name" value="FE_B12_PBP"/>
    <property type="match status" value="1"/>
</dbReference>
<dbReference type="EMBL" id="FNPI01000008">
    <property type="protein sequence ID" value="SDZ23914.1"/>
    <property type="molecule type" value="Genomic_DNA"/>
</dbReference>
<accession>A0A1H3RDU4</accession>
<dbReference type="InterPro" id="IPR050902">
    <property type="entry name" value="ABC_Transporter_SBP"/>
</dbReference>
<evidence type="ECO:0000313" key="4">
    <source>
        <dbReference type="Proteomes" id="UP000198935"/>
    </source>
</evidence>
<dbReference type="SUPFAM" id="SSF53807">
    <property type="entry name" value="Helical backbone' metal receptor"/>
    <property type="match status" value="1"/>
</dbReference>
<dbReference type="PROSITE" id="PS51257">
    <property type="entry name" value="PROKAR_LIPOPROTEIN"/>
    <property type="match status" value="1"/>
</dbReference>
<dbReference type="InterPro" id="IPR002491">
    <property type="entry name" value="ABC_transptr_periplasmic_BD"/>
</dbReference>
<protein>
    <submittedName>
        <fullName evidence="3">Iron complex transport system substrate-binding protein</fullName>
    </submittedName>
</protein>
<feature type="domain" description="Fe/B12 periplasmic-binding" evidence="2">
    <location>
        <begin position="67"/>
        <end position="327"/>
    </location>
</feature>
<name>A0A1H3RDU4_9BACI</name>
<dbReference type="PANTHER" id="PTHR30535:SF34">
    <property type="entry name" value="MOLYBDATE-BINDING PROTEIN MOLA"/>
    <property type="match status" value="1"/>
</dbReference>
<dbReference type="GO" id="GO:0071281">
    <property type="term" value="P:cellular response to iron ion"/>
    <property type="evidence" value="ECO:0007669"/>
    <property type="project" value="TreeGrafter"/>
</dbReference>
<dbReference type="AlphaFoldDB" id="A0A1H3RDU4"/>
<proteinExistence type="inferred from homology"/>
<comment type="similarity">
    <text evidence="1">Belongs to the bacterial solute-binding protein 8 family.</text>
</comment>
<dbReference type="Pfam" id="PF01497">
    <property type="entry name" value="Peripla_BP_2"/>
    <property type="match status" value="1"/>
</dbReference>
<dbReference type="Gene3D" id="3.40.50.1980">
    <property type="entry name" value="Nitrogenase molybdenum iron protein domain"/>
    <property type="match status" value="2"/>
</dbReference>
<dbReference type="PANTHER" id="PTHR30535">
    <property type="entry name" value="VITAMIN B12-BINDING PROTEIN"/>
    <property type="match status" value="1"/>
</dbReference>
<gene>
    <name evidence="3" type="ORF">SAMN05421736_10864</name>
</gene>
<organism evidence="3 4">
    <name type="scientific">Evansella caseinilytica</name>
    <dbReference type="NCBI Taxonomy" id="1503961"/>
    <lineage>
        <taxon>Bacteria</taxon>
        <taxon>Bacillati</taxon>
        <taxon>Bacillota</taxon>
        <taxon>Bacilli</taxon>
        <taxon>Bacillales</taxon>
        <taxon>Bacillaceae</taxon>
        <taxon>Evansella</taxon>
    </lineage>
</organism>
<dbReference type="STRING" id="1503961.SAMN05421736_10864"/>
<keyword evidence="4" id="KW-1185">Reference proteome</keyword>
<reference evidence="4" key="1">
    <citation type="submission" date="2016-10" db="EMBL/GenBank/DDBJ databases">
        <authorList>
            <person name="Varghese N."/>
            <person name="Submissions S."/>
        </authorList>
    </citation>
    <scope>NUCLEOTIDE SEQUENCE [LARGE SCALE GENOMIC DNA]</scope>
    <source>
        <strain evidence="4">SP</strain>
    </source>
</reference>
<evidence type="ECO:0000259" key="2">
    <source>
        <dbReference type="PROSITE" id="PS50983"/>
    </source>
</evidence>